<evidence type="ECO:0000256" key="1">
    <source>
        <dbReference type="ARBA" id="ARBA00004141"/>
    </source>
</evidence>
<dbReference type="SUPFAM" id="SSF103473">
    <property type="entry name" value="MFS general substrate transporter"/>
    <property type="match status" value="1"/>
</dbReference>
<dbReference type="EnsemblPlants" id="Pp3c10_21640V3.2">
    <property type="protein sequence ID" value="Pp3c10_21640V3.2"/>
    <property type="gene ID" value="Pp3c10_21640"/>
</dbReference>
<dbReference type="CDD" id="cd17354">
    <property type="entry name" value="MFS_Mch1p_like"/>
    <property type="match status" value="1"/>
</dbReference>
<feature type="domain" description="NFD4 C-terminal" evidence="7">
    <location>
        <begin position="351"/>
        <end position="511"/>
    </location>
</feature>
<keyword evidence="3 5" id="KW-1133">Transmembrane helix</keyword>
<dbReference type="EnsemblPlants" id="Pp3c10_21640V3.1">
    <property type="protein sequence ID" value="Pp3c10_21640V3.1"/>
    <property type="gene ID" value="Pp3c10_21640"/>
</dbReference>
<dbReference type="PANTHER" id="PTHR21576">
    <property type="entry name" value="UNCHARACTERIZED NODULIN-LIKE PROTEIN"/>
    <property type="match status" value="1"/>
</dbReference>
<keyword evidence="2 5" id="KW-0812">Transmembrane</keyword>
<evidence type="ECO:0000256" key="2">
    <source>
        <dbReference type="ARBA" id="ARBA00022692"/>
    </source>
</evidence>
<feature type="transmembrane region" description="Helical" evidence="5">
    <location>
        <begin position="107"/>
        <end position="130"/>
    </location>
</feature>
<reference evidence="8 10" key="2">
    <citation type="journal article" date="2018" name="Plant J.">
        <title>The Physcomitrella patens chromosome-scale assembly reveals moss genome structure and evolution.</title>
        <authorList>
            <person name="Lang D."/>
            <person name="Ullrich K.K."/>
            <person name="Murat F."/>
            <person name="Fuchs J."/>
            <person name="Jenkins J."/>
            <person name="Haas F.B."/>
            <person name="Piednoel M."/>
            <person name="Gundlach H."/>
            <person name="Van Bel M."/>
            <person name="Meyberg R."/>
            <person name="Vives C."/>
            <person name="Morata J."/>
            <person name="Symeonidi A."/>
            <person name="Hiss M."/>
            <person name="Muchero W."/>
            <person name="Kamisugi Y."/>
            <person name="Saleh O."/>
            <person name="Blanc G."/>
            <person name="Decker E.L."/>
            <person name="van Gessel N."/>
            <person name="Grimwood J."/>
            <person name="Hayes R.D."/>
            <person name="Graham S.W."/>
            <person name="Gunter L.E."/>
            <person name="McDaniel S.F."/>
            <person name="Hoernstein S.N.W."/>
            <person name="Larsson A."/>
            <person name="Li F.W."/>
            <person name="Perroud P.F."/>
            <person name="Phillips J."/>
            <person name="Ranjan P."/>
            <person name="Rokshar D.S."/>
            <person name="Rothfels C.J."/>
            <person name="Schneider L."/>
            <person name="Shu S."/>
            <person name="Stevenson D.W."/>
            <person name="Thummler F."/>
            <person name="Tillich M."/>
            <person name="Villarreal Aguilar J.C."/>
            <person name="Widiez T."/>
            <person name="Wong G.K."/>
            <person name="Wymore A."/>
            <person name="Zhang Y."/>
            <person name="Zimmer A.D."/>
            <person name="Quatrano R.S."/>
            <person name="Mayer K.F.X."/>
            <person name="Goodstein D."/>
            <person name="Casacuberta J.M."/>
            <person name="Vandepoele K."/>
            <person name="Reski R."/>
            <person name="Cuming A.C."/>
            <person name="Tuskan G.A."/>
            <person name="Maumus F."/>
            <person name="Salse J."/>
            <person name="Schmutz J."/>
            <person name="Rensing S.A."/>
        </authorList>
    </citation>
    <scope>NUCLEOTIDE SEQUENCE [LARGE SCALE GENOMIC DNA]</scope>
    <source>
        <strain evidence="9 10">cv. Gransden 2004</strain>
    </source>
</reference>
<feature type="transmembrane region" description="Helical" evidence="5">
    <location>
        <begin position="77"/>
        <end position="95"/>
    </location>
</feature>
<accession>A0A2K1K011</accession>
<dbReference type="Gramene" id="Pp3c10_21640V3.2">
    <property type="protein sequence ID" value="Pp3c10_21640V3.2"/>
    <property type="gene ID" value="Pp3c10_21640"/>
</dbReference>
<dbReference type="EMBL" id="ABEU02000010">
    <property type="protein sequence ID" value="PNR47105.1"/>
    <property type="molecule type" value="Genomic_DNA"/>
</dbReference>
<name>A0A2K1K011_PHYPA</name>
<protein>
    <submittedName>
        <fullName evidence="8 9">Uncharacterized protein</fullName>
    </submittedName>
</protein>
<dbReference type="Pfam" id="PF23262">
    <property type="entry name" value="NFD4_C"/>
    <property type="match status" value="1"/>
</dbReference>
<feature type="transmembrane region" description="Helical" evidence="5">
    <location>
        <begin position="383"/>
        <end position="402"/>
    </location>
</feature>
<feature type="transmembrane region" description="Helical" evidence="5">
    <location>
        <begin position="244"/>
        <end position="265"/>
    </location>
</feature>
<dbReference type="GO" id="GO:0016020">
    <property type="term" value="C:membrane"/>
    <property type="evidence" value="ECO:0000318"/>
    <property type="project" value="GO_Central"/>
</dbReference>
<dbReference type="GeneID" id="112287223"/>
<evidence type="ECO:0000313" key="8">
    <source>
        <dbReference type="EMBL" id="PNR47105.1"/>
    </source>
</evidence>
<feature type="transmembrane region" description="Helical" evidence="5">
    <location>
        <begin position="482"/>
        <end position="506"/>
    </location>
</feature>
<organism evidence="8">
    <name type="scientific">Physcomitrium patens</name>
    <name type="common">Spreading-leaved earth moss</name>
    <name type="synonym">Physcomitrella patens</name>
    <dbReference type="NCBI Taxonomy" id="3218"/>
    <lineage>
        <taxon>Eukaryota</taxon>
        <taxon>Viridiplantae</taxon>
        <taxon>Streptophyta</taxon>
        <taxon>Embryophyta</taxon>
        <taxon>Bryophyta</taxon>
        <taxon>Bryophytina</taxon>
        <taxon>Bryopsida</taxon>
        <taxon>Funariidae</taxon>
        <taxon>Funariales</taxon>
        <taxon>Funariaceae</taxon>
        <taxon>Physcomitrium</taxon>
    </lineage>
</organism>
<reference evidence="8 10" key="1">
    <citation type="journal article" date="2008" name="Science">
        <title>The Physcomitrella genome reveals evolutionary insights into the conquest of land by plants.</title>
        <authorList>
            <person name="Rensing S."/>
            <person name="Lang D."/>
            <person name="Zimmer A."/>
            <person name="Terry A."/>
            <person name="Salamov A."/>
            <person name="Shapiro H."/>
            <person name="Nishiyama T."/>
            <person name="Perroud P.-F."/>
            <person name="Lindquist E."/>
            <person name="Kamisugi Y."/>
            <person name="Tanahashi T."/>
            <person name="Sakakibara K."/>
            <person name="Fujita T."/>
            <person name="Oishi K."/>
            <person name="Shin-I T."/>
            <person name="Kuroki Y."/>
            <person name="Toyoda A."/>
            <person name="Suzuki Y."/>
            <person name="Hashimoto A."/>
            <person name="Yamaguchi K."/>
            <person name="Sugano A."/>
            <person name="Kohara Y."/>
            <person name="Fujiyama A."/>
            <person name="Anterola A."/>
            <person name="Aoki S."/>
            <person name="Ashton N."/>
            <person name="Barbazuk W.B."/>
            <person name="Barker E."/>
            <person name="Bennetzen J."/>
            <person name="Bezanilla M."/>
            <person name="Blankenship R."/>
            <person name="Cho S.H."/>
            <person name="Dutcher S."/>
            <person name="Estelle M."/>
            <person name="Fawcett J.A."/>
            <person name="Gundlach H."/>
            <person name="Hanada K."/>
            <person name="Heyl A."/>
            <person name="Hicks K.A."/>
            <person name="Hugh J."/>
            <person name="Lohr M."/>
            <person name="Mayer K."/>
            <person name="Melkozernov A."/>
            <person name="Murata T."/>
            <person name="Nelson D."/>
            <person name="Pils B."/>
            <person name="Prigge M."/>
            <person name="Reiss B."/>
            <person name="Renner T."/>
            <person name="Rombauts S."/>
            <person name="Rushton P."/>
            <person name="Sanderfoot A."/>
            <person name="Schween G."/>
            <person name="Shiu S.-H."/>
            <person name="Stueber K."/>
            <person name="Theodoulou F.L."/>
            <person name="Tu H."/>
            <person name="Van de Peer Y."/>
            <person name="Verrier P.J."/>
            <person name="Waters E."/>
            <person name="Wood A."/>
            <person name="Yang L."/>
            <person name="Cove D."/>
            <person name="Cuming A."/>
            <person name="Hasebe M."/>
            <person name="Lucas S."/>
            <person name="Mishler D.B."/>
            <person name="Reski R."/>
            <person name="Grigoriev I."/>
            <person name="Quatrano R.S."/>
            <person name="Boore J.L."/>
        </authorList>
    </citation>
    <scope>NUCLEOTIDE SEQUENCE [LARGE SCALE GENOMIC DNA]</scope>
    <source>
        <strain evidence="9 10">cv. Gransden 2004</strain>
    </source>
</reference>
<feature type="transmembrane region" description="Helical" evidence="5">
    <location>
        <begin position="552"/>
        <end position="572"/>
    </location>
</feature>
<dbReference type="InterPro" id="IPR056555">
    <property type="entry name" value="NFD4_C"/>
</dbReference>
<comment type="subcellular location">
    <subcellularLocation>
        <location evidence="1">Membrane</location>
        <topology evidence="1">Multi-pass membrane protein</topology>
    </subcellularLocation>
</comment>
<dbReference type="OrthoDB" id="410267at2759"/>
<evidence type="ECO:0000256" key="3">
    <source>
        <dbReference type="ARBA" id="ARBA00022989"/>
    </source>
</evidence>
<keyword evidence="10" id="KW-1185">Reference proteome</keyword>
<dbReference type="PaxDb" id="3218-PP1S32_322V6.1"/>
<evidence type="ECO:0000313" key="9">
    <source>
        <dbReference type="EnsemblPlants" id="Pp3c10_21640V3.1"/>
    </source>
</evidence>
<evidence type="ECO:0000256" key="5">
    <source>
        <dbReference type="SAM" id="Phobius"/>
    </source>
</evidence>
<feature type="transmembrane region" description="Helical" evidence="5">
    <location>
        <begin position="449"/>
        <end position="470"/>
    </location>
</feature>
<dbReference type="FunCoup" id="A0A2K1K011">
    <property type="interactions" value="217"/>
</dbReference>
<dbReference type="RefSeq" id="XP_024385791.1">
    <property type="nucleotide sequence ID" value="XM_024530023.2"/>
</dbReference>
<dbReference type="STRING" id="3218.A0A2K1K011"/>
<gene>
    <name evidence="9" type="primary">LOC112287223</name>
    <name evidence="8" type="ORF">PHYPA_014225</name>
</gene>
<evidence type="ECO:0000259" key="7">
    <source>
        <dbReference type="Pfam" id="PF23262"/>
    </source>
</evidence>
<feature type="transmembrane region" description="Helical" evidence="5">
    <location>
        <begin position="173"/>
        <end position="192"/>
    </location>
</feature>
<dbReference type="Gene3D" id="1.20.1250.20">
    <property type="entry name" value="MFS general substrate transporter like domains"/>
    <property type="match status" value="1"/>
</dbReference>
<dbReference type="Gramene" id="Pp3c10_21640V3.1">
    <property type="protein sequence ID" value="Pp3c10_21640V3.1"/>
    <property type="gene ID" value="Pp3c10_21640"/>
</dbReference>
<dbReference type="Pfam" id="PF06813">
    <property type="entry name" value="Nodulin-like"/>
    <property type="match status" value="1"/>
</dbReference>
<dbReference type="InterPro" id="IPR010658">
    <property type="entry name" value="Nodulin-like"/>
</dbReference>
<proteinExistence type="predicted"/>
<reference evidence="9" key="3">
    <citation type="submission" date="2020-12" db="UniProtKB">
        <authorList>
            <consortium name="EnsemblPlants"/>
        </authorList>
    </citation>
    <scope>IDENTIFICATION</scope>
</reference>
<dbReference type="OMA" id="PDGLGCY"/>
<dbReference type="AlphaFoldDB" id="A0A2K1K011"/>
<feature type="transmembrane region" description="Helical" evidence="5">
    <location>
        <begin position="423"/>
        <end position="443"/>
    </location>
</feature>
<dbReference type="Proteomes" id="UP000006727">
    <property type="component" value="Chromosome 10"/>
</dbReference>
<keyword evidence="4 5" id="KW-0472">Membrane</keyword>
<sequence>MVDSRYTRISRKWVGFVTAIWVQSIAGNNYTFANYSQELKSVMHYNQVQLNNLGVAKDVGKSFGLFAGLLADRLPTWLILLIGAVEGAVGYGTQYLVVSQTIRPPSYWQMCVVLCMGGNSTTWMNTAVLVTCMRNFPRSRGTVTGTLKGYIGLSTAIFTQLCTALFTSEASSFLLLLTILPAIVCCSAIIFLTEVPASASHDEDVEEQAGFTIINWISLALALYLLTFTVLEFFFPLSSLQFKLFAVVLLLFLIAPLVVPLKLILRIYNDDKSSPVSPDATAITKPLLEETSDNVVPQTDASQGVLTQVEKGSRADSKLDATTADDREVSKSVEEYKFPSLGEDHNLTEALLTIEFWLLFFTFLCGIGTGITAINNLGQIGEAQGFADVSIFISLISIWGFFGRVGAGAVSEYYVKKAAIPRPLWMAISQIFLLMGYIMFAMAAPGSLYVGSIVVGICYGVHISITVPTASELFGLKHFGMLYNFLILNIPLGSFLFSGMLAGWLYDREASKVPHLSTILVKKIFSTAADFVALGESVDPPKCVGSHCFRSVFIVMAGMCAFGILLNVVLILRIRPLYQDLYGPNGSVERKRRMQPKSR</sequence>
<evidence type="ECO:0000256" key="4">
    <source>
        <dbReference type="ARBA" id="ARBA00023136"/>
    </source>
</evidence>
<evidence type="ECO:0000259" key="6">
    <source>
        <dbReference type="Pfam" id="PF06813"/>
    </source>
</evidence>
<evidence type="ECO:0000313" key="10">
    <source>
        <dbReference type="Proteomes" id="UP000006727"/>
    </source>
</evidence>
<feature type="domain" description="Nodulin-like" evidence="6">
    <location>
        <begin position="12"/>
        <end position="261"/>
    </location>
</feature>
<feature type="transmembrane region" description="Helical" evidence="5">
    <location>
        <begin position="213"/>
        <end position="238"/>
    </location>
</feature>
<dbReference type="InterPro" id="IPR036259">
    <property type="entry name" value="MFS_trans_sf"/>
</dbReference>
<dbReference type="PANTHER" id="PTHR21576:SF167">
    <property type="entry name" value="OS09G0536700 PROTEIN"/>
    <property type="match status" value="1"/>
</dbReference>
<feature type="transmembrane region" description="Helical" evidence="5">
    <location>
        <begin position="356"/>
        <end position="377"/>
    </location>
</feature>
<dbReference type="KEGG" id="ppp:112287223"/>